<accession>A0A4R3MB37</accession>
<dbReference type="Proteomes" id="UP000295525">
    <property type="component" value="Unassembled WGS sequence"/>
</dbReference>
<comment type="similarity">
    <text evidence="1">Belongs to the glycosyltransferase 2 family.</text>
</comment>
<dbReference type="RefSeq" id="WP_165930957.1">
    <property type="nucleotide sequence ID" value="NZ_SMAJ01000004.1"/>
</dbReference>
<dbReference type="GO" id="GO:0016757">
    <property type="term" value="F:glycosyltransferase activity"/>
    <property type="evidence" value="ECO:0007669"/>
    <property type="project" value="UniProtKB-KW"/>
</dbReference>
<evidence type="ECO:0000256" key="2">
    <source>
        <dbReference type="ARBA" id="ARBA00022676"/>
    </source>
</evidence>
<dbReference type="EMBL" id="SMAJ01000004">
    <property type="protein sequence ID" value="TCT09087.1"/>
    <property type="molecule type" value="Genomic_DNA"/>
</dbReference>
<gene>
    <name evidence="5" type="ORF">EDC26_104247</name>
</gene>
<dbReference type="InterPro" id="IPR050834">
    <property type="entry name" value="Glycosyltransf_2"/>
</dbReference>
<dbReference type="AlphaFoldDB" id="A0A4R3MB37"/>
<evidence type="ECO:0000259" key="4">
    <source>
        <dbReference type="Pfam" id="PF00535"/>
    </source>
</evidence>
<protein>
    <submittedName>
        <fullName evidence="5">GT2 family glycosyltransferase</fullName>
    </submittedName>
</protein>
<dbReference type="PANTHER" id="PTHR43685:SF5">
    <property type="entry name" value="GLYCOSYLTRANSFERASE EPSE-RELATED"/>
    <property type="match status" value="1"/>
</dbReference>
<dbReference type="InterPro" id="IPR029044">
    <property type="entry name" value="Nucleotide-diphossugar_trans"/>
</dbReference>
<keyword evidence="3 5" id="KW-0808">Transferase</keyword>
<dbReference type="InterPro" id="IPR001173">
    <property type="entry name" value="Glyco_trans_2-like"/>
</dbReference>
<proteinExistence type="inferred from homology"/>
<evidence type="ECO:0000313" key="5">
    <source>
        <dbReference type="EMBL" id="TCT09087.1"/>
    </source>
</evidence>
<name>A0A4R3MB37_9BURK</name>
<dbReference type="Gene3D" id="3.90.550.10">
    <property type="entry name" value="Spore Coat Polysaccharide Biosynthesis Protein SpsA, Chain A"/>
    <property type="match status" value="1"/>
</dbReference>
<dbReference type="Pfam" id="PF00535">
    <property type="entry name" value="Glycos_transf_2"/>
    <property type="match status" value="1"/>
</dbReference>
<sequence length="272" mass="30528">MPRSDVCLLIPYFNAGDDLLDSLASVEAGSLRPDVWIVDDGSAKYPAASVLSSYDGALSIELITLPANQGIEHALNAGLERCVDQYPYIARLDCGDRCIADRLARQHAFMQAHPDCALLGSWANYVDPQGQPLFTSRPPVDSASIRRKIFLNSPFVHPSILMRSRVLQDVGFYPTEYPAAEDLALFFKIVGKYRTDNLPCALIEYIIDPDSISSRKRKTQIRSRILLILKHYDFSLIATAGLLRGVATYCLPRRTTVFLNRLCESWQHRHSR</sequence>
<evidence type="ECO:0000256" key="1">
    <source>
        <dbReference type="ARBA" id="ARBA00006739"/>
    </source>
</evidence>
<comment type="caution">
    <text evidence="5">The sequence shown here is derived from an EMBL/GenBank/DDBJ whole genome shotgun (WGS) entry which is preliminary data.</text>
</comment>
<dbReference type="SUPFAM" id="SSF53448">
    <property type="entry name" value="Nucleotide-diphospho-sugar transferases"/>
    <property type="match status" value="1"/>
</dbReference>
<feature type="domain" description="Glycosyltransferase 2-like" evidence="4">
    <location>
        <begin position="8"/>
        <end position="165"/>
    </location>
</feature>
<evidence type="ECO:0000256" key="3">
    <source>
        <dbReference type="ARBA" id="ARBA00022679"/>
    </source>
</evidence>
<keyword evidence="2" id="KW-0328">Glycosyltransferase</keyword>
<organism evidence="5 6">
    <name type="scientific">Paralcaligenes ureilyticus</name>
    <dbReference type="NCBI Taxonomy" id="627131"/>
    <lineage>
        <taxon>Bacteria</taxon>
        <taxon>Pseudomonadati</taxon>
        <taxon>Pseudomonadota</taxon>
        <taxon>Betaproteobacteria</taxon>
        <taxon>Burkholderiales</taxon>
        <taxon>Alcaligenaceae</taxon>
        <taxon>Paralcaligenes</taxon>
    </lineage>
</organism>
<evidence type="ECO:0000313" key="6">
    <source>
        <dbReference type="Proteomes" id="UP000295525"/>
    </source>
</evidence>
<dbReference type="PANTHER" id="PTHR43685">
    <property type="entry name" value="GLYCOSYLTRANSFERASE"/>
    <property type="match status" value="1"/>
</dbReference>
<reference evidence="5 6" key="1">
    <citation type="submission" date="2019-03" db="EMBL/GenBank/DDBJ databases">
        <title>Genomic Encyclopedia of Type Strains, Phase IV (KMG-IV): sequencing the most valuable type-strain genomes for metagenomic binning, comparative biology and taxonomic classification.</title>
        <authorList>
            <person name="Goeker M."/>
        </authorList>
    </citation>
    <scope>NUCLEOTIDE SEQUENCE [LARGE SCALE GENOMIC DNA]</scope>
    <source>
        <strain evidence="5 6">DSM 24591</strain>
    </source>
</reference>
<keyword evidence="6" id="KW-1185">Reference proteome</keyword>